<dbReference type="InterPro" id="IPR034164">
    <property type="entry name" value="Pepsin-like_dom"/>
</dbReference>
<dbReference type="FunFam" id="2.40.70.10:FF:000008">
    <property type="entry name" value="Cathepsin D"/>
    <property type="match status" value="1"/>
</dbReference>
<evidence type="ECO:0000256" key="6">
    <source>
        <dbReference type="ARBA" id="ARBA00023136"/>
    </source>
</evidence>
<feature type="disulfide bond" evidence="10">
    <location>
        <begin position="195"/>
        <end position="200"/>
    </location>
</feature>
<evidence type="ECO:0000256" key="8">
    <source>
        <dbReference type="ARBA" id="ARBA00023288"/>
    </source>
</evidence>
<keyword evidence="7" id="KW-0325">Glycoprotein</keyword>
<evidence type="ECO:0000313" key="14">
    <source>
        <dbReference type="Proteomes" id="UP000010091"/>
    </source>
</evidence>
<sequence length="489" mass="52177">MNTQLWLLNVIMMLPFGVYTITSNYLPLREPTLKNGLRKDAKWMRLLHCSGRQGQFNPQRGRTGEREATNLLGSRYHFPKPISWPLTALVRLLLPRAALLRVSLPIMFDAECGNTPEPVVIASGSNANGFSQAAADVGNALTNSSSVLVQGGLHAIIDSNDIGYLCEMQIGTPSQSFLMLMDTGSADTWVPSTECLPQSCGNHLSLGANVSSTFQASNRTFQVTYGSGAVSGVVGTDTVTVAGMTLENYAMGVTLQESVQFGDNSIPFDGLMGLAMNQLSHQGVPTLVDSLQSAGLLQNAILGIALGRYTDVENGGELVFGQADASKFDPSTTQTLPVTSNDGFWQVTMSAVTIDGQDAVVNRQAILDTGTTLMMAPNDDAVAFHELINGSASIGSGMFSIPCTIEQVVTMTFGNVAFQIDVRDLIFQPITDDLQGNCVSSLSAGTIKNGDTWLLGDSFLKNVYMTTNVDDRTVQLSARTNALGSSSLE</sequence>
<keyword evidence="5" id="KW-0378">Hydrolase</keyword>
<gene>
    <name evidence="13" type="ORF">CNAG_07520</name>
</gene>
<keyword evidence="14" id="KW-1185">Reference proteome</keyword>
<dbReference type="PANTHER" id="PTHR47966">
    <property type="entry name" value="BETA-SITE APP-CLEAVING ENZYME, ISOFORM A-RELATED"/>
    <property type="match status" value="1"/>
</dbReference>
<dbReference type="EMBL" id="CP003822">
    <property type="protein sequence ID" value="AGV14168.1"/>
    <property type="molecule type" value="Genomic_DNA"/>
</dbReference>
<evidence type="ECO:0000256" key="2">
    <source>
        <dbReference type="ARBA" id="ARBA00007447"/>
    </source>
</evidence>
<dbReference type="GO" id="GO:0004190">
    <property type="term" value="F:aspartic-type endopeptidase activity"/>
    <property type="evidence" value="ECO:0007669"/>
    <property type="project" value="InterPro"/>
</dbReference>
<dbReference type="InterPro" id="IPR021109">
    <property type="entry name" value="Peptidase_aspartic_dom_sf"/>
</dbReference>
<protein>
    <submittedName>
        <fullName evidence="13">Endopeptidase, variant 1</fullName>
    </submittedName>
</protein>
<dbReference type="GeneID" id="23890358"/>
<dbReference type="Pfam" id="PF00026">
    <property type="entry name" value="Asp"/>
    <property type="match status" value="1"/>
</dbReference>
<feature type="transmembrane region" description="Helical" evidence="11">
    <location>
        <begin position="6"/>
        <end position="28"/>
    </location>
</feature>
<dbReference type="GO" id="GO:0006508">
    <property type="term" value="P:proteolysis"/>
    <property type="evidence" value="ECO:0007669"/>
    <property type="project" value="UniProtKB-KW"/>
</dbReference>
<evidence type="ECO:0000256" key="5">
    <source>
        <dbReference type="ARBA" id="ARBA00022801"/>
    </source>
</evidence>
<reference evidence="13 14" key="1">
    <citation type="journal article" date="2014" name="PLoS Genet.">
        <title>Analysis of the genome and transcriptome of Cryptococcus neoformans var. grubii reveals complex RNA expression and microevolution leading to virulence attenuation.</title>
        <authorList>
            <person name="Janbon G."/>
            <person name="Ormerod K.L."/>
            <person name="Paulet D."/>
            <person name="Byrnes E.J.III."/>
            <person name="Yadav V."/>
            <person name="Chatterjee G."/>
            <person name="Mullapudi N."/>
            <person name="Hon C.C."/>
            <person name="Billmyre R.B."/>
            <person name="Brunel F."/>
            <person name="Bahn Y.S."/>
            <person name="Chen W."/>
            <person name="Chen Y."/>
            <person name="Chow E.W."/>
            <person name="Coppee J.Y."/>
            <person name="Floyd-Averette A."/>
            <person name="Gaillardin C."/>
            <person name="Gerik K.J."/>
            <person name="Goldberg J."/>
            <person name="Gonzalez-Hilarion S."/>
            <person name="Gujja S."/>
            <person name="Hamlin J.L."/>
            <person name="Hsueh Y.P."/>
            <person name="Ianiri G."/>
            <person name="Jones S."/>
            <person name="Kodira C.D."/>
            <person name="Kozubowski L."/>
            <person name="Lam W."/>
            <person name="Marra M."/>
            <person name="Mesner L.D."/>
            <person name="Mieczkowski P.A."/>
            <person name="Moyrand F."/>
            <person name="Nielsen K."/>
            <person name="Proux C."/>
            <person name="Rossignol T."/>
            <person name="Schein J.E."/>
            <person name="Sun S."/>
            <person name="Wollschlaeger C."/>
            <person name="Wood I.A."/>
            <person name="Zeng Q."/>
            <person name="Neuveglise C."/>
            <person name="Newlon C.S."/>
            <person name="Perfect J.R."/>
            <person name="Lodge J.K."/>
            <person name="Idnurm A."/>
            <person name="Stajich J.E."/>
            <person name="Kronstad J.W."/>
            <person name="Sanyal K."/>
            <person name="Heitman J."/>
            <person name="Fraser J.A."/>
            <person name="Cuomo C.A."/>
            <person name="Dietrich F.S."/>
        </authorList>
    </citation>
    <scope>NUCLEOTIDE SEQUENCE [LARGE SCALE GENOMIC DNA]</scope>
    <source>
        <strain evidence="14">H99 / ATCC 208821 / CBS 10515 / FGSC 9487</strain>
    </source>
</reference>
<feature type="active site" evidence="9">
    <location>
        <position position="368"/>
    </location>
</feature>
<evidence type="ECO:0000313" key="13">
    <source>
        <dbReference type="EMBL" id="AGV14168.1"/>
    </source>
</evidence>
<dbReference type="SUPFAM" id="SSF50630">
    <property type="entry name" value="Acid proteases"/>
    <property type="match status" value="1"/>
</dbReference>
<dbReference type="InterPro" id="IPR001461">
    <property type="entry name" value="Aspartic_peptidase_A1"/>
</dbReference>
<dbReference type="PRINTS" id="PR00792">
    <property type="entry name" value="PEPSIN"/>
</dbReference>
<feature type="domain" description="Peptidase A1" evidence="12">
    <location>
        <begin position="164"/>
        <end position="477"/>
    </location>
</feature>
<proteinExistence type="inferred from homology"/>
<name>T2BN83_CRYN9</name>
<accession>T2BN83</accession>
<keyword evidence="11" id="KW-1133">Transmembrane helix</keyword>
<keyword evidence="8" id="KW-0449">Lipoprotein</keyword>
<dbReference type="Gene3D" id="2.40.70.10">
    <property type="entry name" value="Acid Proteases"/>
    <property type="match status" value="2"/>
</dbReference>
<evidence type="ECO:0000256" key="10">
    <source>
        <dbReference type="PIRSR" id="PIRSR601461-2"/>
    </source>
</evidence>
<dbReference type="RefSeq" id="XP_012048380.1">
    <property type="nucleotide sequence ID" value="XM_012192990.1"/>
</dbReference>
<feature type="active site" evidence="9">
    <location>
        <position position="182"/>
    </location>
</feature>
<comment type="similarity">
    <text evidence="2">Belongs to the peptidase A1 family.</text>
</comment>
<dbReference type="PROSITE" id="PS51767">
    <property type="entry name" value="PEPTIDASE_A1"/>
    <property type="match status" value="1"/>
</dbReference>
<keyword evidence="3" id="KW-1003">Cell membrane</keyword>
<keyword evidence="6 11" id="KW-0472">Membrane</keyword>
<dbReference type="PANTHER" id="PTHR47966:SF75">
    <property type="entry name" value="ENDOPEPTIDASE (CTSD), PUTATIVE (AFU_ORTHOLOGUE AFUA_4G07040)-RELATED"/>
    <property type="match status" value="1"/>
</dbReference>
<organism evidence="13 14">
    <name type="scientific">Cryptococcus neoformans (strain H99 / ATCC 208821 / CBS 10515 / FGSC 9487)</name>
    <name type="common">Cryptococcus neoformans var. grubii serotype A</name>
    <dbReference type="NCBI Taxonomy" id="235443"/>
    <lineage>
        <taxon>Eukaryota</taxon>
        <taxon>Fungi</taxon>
        <taxon>Dikarya</taxon>
        <taxon>Basidiomycota</taxon>
        <taxon>Agaricomycotina</taxon>
        <taxon>Tremellomycetes</taxon>
        <taxon>Tremellales</taxon>
        <taxon>Cryptococcaceae</taxon>
        <taxon>Cryptococcus</taxon>
        <taxon>Cryptococcus neoformans species complex</taxon>
    </lineage>
</organism>
<dbReference type="VEuPathDB" id="FungiDB:CNAG_07520"/>
<evidence type="ECO:0000259" key="12">
    <source>
        <dbReference type="PROSITE" id="PS51767"/>
    </source>
</evidence>
<dbReference type="FunFam" id="2.40.70.10:FF:000060">
    <property type="entry name" value="Aspartic-type endopeptidase ctsD"/>
    <property type="match status" value="1"/>
</dbReference>
<keyword evidence="10" id="KW-1015">Disulfide bond</keyword>
<evidence type="ECO:0000256" key="3">
    <source>
        <dbReference type="ARBA" id="ARBA00022475"/>
    </source>
</evidence>
<evidence type="ECO:0000256" key="7">
    <source>
        <dbReference type="ARBA" id="ARBA00023180"/>
    </source>
</evidence>
<keyword evidence="4" id="KW-0645">Protease</keyword>
<evidence type="ECO:0000256" key="9">
    <source>
        <dbReference type="PIRSR" id="PIRSR601461-1"/>
    </source>
</evidence>
<keyword evidence="11" id="KW-0812">Transmembrane</keyword>
<dbReference type="AlphaFoldDB" id="T2BN83"/>
<dbReference type="Proteomes" id="UP000010091">
    <property type="component" value="Chromosome 3"/>
</dbReference>
<evidence type="ECO:0000256" key="11">
    <source>
        <dbReference type="SAM" id="Phobius"/>
    </source>
</evidence>
<comment type="subcellular location">
    <subcellularLocation>
        <location evidence="1">Cell membrane</location>
    </subcellularLocation>
</comment>
<evidence type="ECO:0000256" key="1">
    <source>
        <dbReference type="ARBA" id="ARBA00004236"/>
    </source>
</evidence>
<evidence type="ECO:0000256" key="4">
    <source>
        <dbReference type="ARBA" id="ARBA00022670"/>
    </source>
</evidence>
<dbReference type="InterPro" id="IPR033121">
    <property type="entry name" value="PEPTIDASE_A1"/>
</dbReference>
<dbReference type="CDD" id="cd05471">
    <property type="entry name" value="pepsin_like"/>
    <property type="match status" value="1"/>
</dbReference>
<dbReference type="GO" id="GO:0005886">
    <property type="term" value="C:plasma membrane"/>
    <property type="evidence" value="ECO:0007669"/>
    <property type="project" value="UniProtKB-SubCell"/>
</dbReference>